<sequence length="148" mass="16588">ADLRRKSLEYEVKGTLLNYLVASSQEQEVLDAQSEVKKAHENLNNAETKYSEAKENAAAQSEKMNKLLEEKKEAESAAESLGEEKTRLENDIYDLQLSAALQYDEGFSFALEQVKILFPDLDAECLGEADAMKKIVDGKLVPYVLPEQ</sequence>
<keyword evidence="3" id="KW-1185">Reference proteome</keyword>
<dbReference type="AlphaFoldDB" id="A0A392NFR3"/>
<name>A0A392NFR3_9FABA</name>
<evidence type="ECO:0000313" key="3">
    <source>
        <dbReference type="Proteomes" id="UP000265520"/>
    </source>
</evidence>
<dbReference type="Proteomes" id="UP000265520">
    <property type="component" value="Unassembled WGS sequence"/>
</dbReference>
<feature type="region of interest" description="Disordered" evidence="1">
    <location>
        <begin position="42"/>
        <end position="61"/>
    </location>
</feature>
<proteinExistence type="predicted"/>
<protein>
    <submittedName>
        <fullName evidence="2">Uncharacterized protein</fullName>
    </submittedName>
</protein>
<evidence type="ECO:0000313" key="2">
    <source>
        <dbReference type="EMBL" id="MCH98401.1"/>
    </source>
</evidence>
<organism evidence="2 3">
    <name type="scientific">Trifolium medium</name>
    <dbReference type="NCBI Taxonomy" id="97028"/>
    <lineage>
        <taxon>Eukaryota</taxon>
        <taxon>Viridiplantae</taxon>
        <taxon>Streptophyta</taxon>
        <taxon>Embryophyta</taxon>
        <taxon>Tracheophyta</taxon>
        <taxon>Spermatophyta</taxon>
        <taxon>Magnoliopsida</taxon>
        <taxon>eudicotyledons</taxon>
        <taxon>Gunneridae</taxon>
        <taxon>Pentapetalae</taxon>
        <taxon>rosids</taxon>
        <taxon>fabids</taxon>
        <taxon>Fabales</taxon>
        <taxon>Fabaceae</taxon>
        <taxon>Papilionoideae</taxon>
        <taxon>50 kb inversion clade</taxon>
        <taxon>NPAAA clade</taxon>
        <taxon>Hologalegina</taxon>
        <taxon>IRL clade</taxon>
        <taxon>Trifolieae</taxon>
        <taxon>Trifolium</taxon>
    </lineage>
</organism>
<reference evidence="2 3" key="1">
    <citation type="journal article" date="2018" name="Front. Plant Sci.">
        <title>Red Clover (Trifolium pratense) and Zigzag Clover (T. medium) - A Picture of Genomic Similarities and Differences.</title>
        <authorList>
            <person name="Dluhosova J."/>
            <person name="Istvanek J."/>
            <person name="Nedelnik J."/>
            <person name="Repkova J."/>
        </authorList>
    </citation>
    <scope>NUCLEOTIDE SEQUENCE [LARGE SCALE GENOMIC DNA]</scope>
    <source>
        <strain evidence="3">cv. 10/8</strain>
        <tissue evidence="2">Leaf</tissue>
    </source>
</reference>
<accession>A0A392NFR3</accession>
<comment type="caution">
    <text evidence="2">The sequence shown here is derived from an EMBL/GenBank/DDBJ whole genome shotgun (WGS) entry which is preliminary data.</text>
</comment>
<dbReference type="EMBL" id="LXQA010037496">
    <property type="protein sequence ID" value="MCH98401.1"/>
    <property type="molecule type" value="Genomic_DNA"/>
</dbReference>
<feature type="non-terminal residue" evidence="2">
    <location>
        <position position="1"/>
    </location>
</feature>
<evidence type="ECO:0000256" key="1">
    <source>
        <dbReference type="SAM" id="MobiDB-lite"/>
    </source>
</evidence>
<gene>
    <name evidence="2" type="ORF">A2U01_0019403</name>
</gene>